<feature type="region of interest" description="Disordered" evidence="1">
    <location>
        <begin position="233"/>
        <end position="268"/>
    </location>
</feature>
<keyword evidence="2" id="KW-0812">Transmembrane</keyword>
<protein>
    <recommendedName>
        <fullName evidence="3">SigF-like NTF2-like domain-containing protein</fullName>
    </recommendedName>
</protein>
<dbReference type="Proteomes" id="UP000309340">
    <property type="component" value="Unassembled WGS sequence"/>
</dbReference>
<dbReference type="OrthoDB" id="2344312at2759"/>
<dbReference type="PANTHER" id="PTHR35393">
    <property type="entry name" value="CHROMOSOME 1, WHOLE GENOME SHOTGUN SEQUENCE"/>
    <property type="match status" value="1"/>
</dbReference>
<feature type="transmembrane region" description="Helical" evidence="2">
    <location>
        <begin position="152"/>
        <end position="173"/>
    </location>
</feature>
<name>A0A4U0WYA5_9PEZI</name>
<keyword evidence="2" id="KW-0472">Membrane</keyword>
<evidence type="ECO:0000313" key="5">
    <source>
        <dbReference type="Proteomes" id="UP000309340"/>
    </source>
</evidence>
<sequence>MDRPVEEITDIVLRLTQGSPKVQEQTINTYFTTNASFTHPFCRTGSFEGSRLLIHAIFRWYKIMSPRVEAKVNGIAYDEANLVLYVSISQVFAIWFIPFHRSPVTLTTRLQLTHKPSATRLDTKKYYIQSQDDLYQVDQFVRFFAPWGVGDAVVYFWHFFATLFCVVLSVLFAPFTRLEERWAEGQAGRIEGVFMQGVEGIEERRMLGGTAAGGRRAADGIQEVADGVRDRLEQGEARTKDQLWSNDAKHDTREEHGSKQFGNMQVVT</sequence>
<evidence type="ECO:0000313" key="4">
    <source>
        <dbReference type="EMBL" id="TKA67563.1"/>
    </source>
</evidence>
<dbReference type="Pfam" id="PF24840">
    <property type="entry name" value="NTF2_SigF"/>
    <property type="match status" value="1"/>
</dbReference>
<dbReference type="EMBL" id="NAJQ01000563">
    <property type="protein sequence ID" value="TKA67563.1"/>
    <property type="molecule type" value="Genomic_DNA"/>
</dbReference>
<organism evidence="4 5">
    <name type="scientific">Friedmanniomyces simplex</name>
    <dbReference type="NCBI Taxonomy" id="329884"/>
    <lineage>
        <taxon>Eukaryota</taxon>
        <taxon>Fungi</taxon>
        <taxon>Dikarya</taxon>
        <taxon>Ascomycota</taxon>
        <taxon>Pezizomycotina</taxon>
        <taxon>Dothideomycetes</taxon>
        <taxon>Dothideomycetidae</taxon>
        <taxon>Mycosphaerellales</taxon>
        <taxon>Teratosphaeriaceae</taxon>
        <taxon>Friedmanniomyces</taxon>
    </lineage>
</organism>
<keyword evidence="2" id="KW-1133">Transmembrane helix</keyword>
<accession>A0A4U0WYA5</accession>
<gene>
    <name evidence="4" type="ORF">B0A55_09174</name>
</gene>
<proteinExistence type="predicted"/>
<dbReference type="STRING" id="329884.A0A4U0WYA5"/>
<comment type="caution">
    <text evidence="4">The sequence shown here is derived from an EMBL/GenBank/DDBJ whole genome shotgun (WGS) entry which is preliminary data.</text>
</comment>
<feature type="compositionally biased region" description="Basic and acidic residues" evidence="1">
    <location>
        <begin position="233"/>
        <end position="258"/>
    </location>
</feature>
<feature type="domain" description="SigF-like NTF2-like" evidence="3">
    <location>
        <begin position="1"/>
        <end position="172"/>
    </location>
</feature>
<dbReference type="InterPro" id="IPR057514">
    <property type="entry name" value="NTF2_SigF"/>
</dbReference>
<evidence type="ECO:0000256" key="1">
    <source>
        <dbReference type="SAM" id="MobiDB-lite"/>
    </source>
</evidence>
<reference evidence="4 5" key="1">
    <citation type="submission" date="2017-03" db="EMBL/GenBank/DDBJ databases">
        <title>Genomes of endolithic fungi from Antarctica.</title>
        <authorList>
            <person name="Coleine C."/>
            <person name="Masonjones S."/>
            <person name="Stajich J.E."/>
        </authorList>
    </citation>
    <scope>NUCLEOTIDE SEQUENCE [LARGE SCALE GENOMIC DNA]</scope>
    <source>
        <strain evidence="4 5">CCFEE 5184</strain>
    </source>
</reference>
<evidence type="ECO:0000256" key="2">
    <source>
        <dbReference type="SAM" id="Phobius"/>
    </source>
</evidence>
<dbReference type="PANTHER" id="PTHR35393:SF1">
    <property type="entry name" value="SNOAL-LIKE DOMAIN-CONTAINING PROTEIN"/>
    <property type="match status" value="1"/>
</dbReference>
<dbReference type="AlphaFoldDB" id="A0A4U0WYA5"/>
<evidence type="ECO:0000259" key="3">
    <source>
        <dbReference type="Pfam" id="PF24840"/>
    </source>
</evidence>
<feature type="transmembrane region" description="Helical" evidence="2">
    <location>
        <begin position="82"/>
        <end position="100"/>
    </location>
</feature>
<keyword evidence="5" id="KW-1185">Reference proteome</keyword>